<reference evidence="1 2" key="1">
    <citation type="submission" date="2019-03" db="EMBL/GenBank/DDBJ databases">
        <title>Freshwater and sediment microbial communities from various areas in North America, analyzing microbe dynamics in response to fracking.</title>
        <authorList>
            <person name="Lamendella R."/>
        </authorList>
    </citation>
    <scope>NUCLEOTIDE SEQUENCE [LARGE SCALE GENOMIC DNA]</scope>
    <source>
        <strain evidence="1 2">74A</strain>
    </source>
</reference>
<dbReference type="EMBL" id="SLWF01000050">
    <property type="protein sequence ID" value="TCN76970.1"/>
    <property type="molecule type" value="Genomic_DNA"/>
</dbReference>
<dbReference type="AlphaFoldDB" id="A0A4V2RRJ9"/>
<evidence type="ECO:0000313" key="1">
    <source>
        <dbReference type="EMBL" id="TCN76970.1"/>
    </source>
</evidence>
<gene>
    <name evidence="1" type="ORF">EDC91_1507</name>
</gene>
<sequence length="32" mass="3579">MVAYRIFPAIKILVDIEIFDGCVIVSNGKLLQ</sequence>
<keyword evidence="2" id="KW-1185">Reference proteome</keyword>
<dbReference type="Proteomes" id="UP000294832">
    <property type="component" value="Unassembled WGS sequence"/>
</dbReference>
<accession>A0A4V2RRJ9</accession>
<name>A0A4V2RRJ9_9GAMM</name>
<proteinExistence type="predicted"/>
<evidence type="ECO:0000313" key="2">
    <source>
        <dbReference type="Proteomes" id="UP000294832"/>
    </source>
</evidence>
<organism evidence="1 2">
    <name type="scientific">Shewanella fodinae</name>
    <dbReference type="NCBI Taxonomy" id="552357"/>
    <lineage>
        <taxon>Bacteria</taxon>
        <taxon>Pseudomonadati</taxon>
        <taxon>Pseudomonadota</taxon>
        <taxon>Gammaproteobacteria</taxon>
        <taxon>Alteromonadales</taxon>
        <taxon>Shewanellaceae</taxon>
        <taxon>Shewanella</taxon>
    </lineage>
</organism>
<protein>
    <submittedName>
        <fullName evidence="1">Uncharacterized protein</fullName>
    </submittedName>
</protein>
<comment type="caution">
    <text evidence="1">The sequence shown here is derived from an EMBL/GenBank/DDBJ whole genome shotgun (WGS) entry which is preliminary data.</text>
</comment>